<protein>
    <recommendedName>
        <fullName evidence="8">C2HC/C3H-type domain-containing protein</fullName>
    </recommendedName>
</protein>
<reference evidence="9" key="1">
    <citation type="submission" date="2023-08" db="EMBL/GenBank/DDBJ databases">
        <title>Pelteobagrus vachellii genome.</title>
        <authorList>
            <person name="Liu H."/>
        </authorList>
    </citation>
    <scope>NUCLEOTIDE SEQUENCE</scope>
    <source>
        <strain evidence="9">PRFRI_2022a</strain>
        <tissue evidence="9">Muscle</tissue>
    </source>
</reference>
<feature type="domain" description="C2HC/C3H-type" evidence="8">
    <location>
        <begin position="465"/>
        <end position="494"/>
    </location>
</feature>
<evidence type="ECO:0000256" key="6">
    <source>
        <dbReference type="PROSITE-ProRule" id="PRU01371"/>
    </source>
</evidence>
<dbReference type="PANTHER" id="PTHR14649">
    <property type="entry name" value="ZINC FINGER C2HC DOMAIN-CONTAINING PROTEIN 1C"/>
    <property type="match status" value="1"/>
</dbReference>
<evidence type="ECO:0000313" key="10">
    <source>
        <dbReference type="Proteomes" id="UP001187315"/>
    </source>
</evidence>
<dbReference type="GO" id="GO:0008270">
    <property type="term" value="F:zinc ion binding"/>
    <property type="evidence" value="ECO:0007669"/>
    <property type="project" value="UniProtKB-KW"/>
</dbReference>
<feature type="domain" description="C2HC/C3H-type" evidence="8">
    <location>
        <begin position="562"/>
        <end position="591"/>
    </location>
</feature>
<keyword evidence="3 6" id="KW-0863">Zinc-finger</keyword>
<dbReference type="AlphaFoldDB" id="A0AA88MR57"/>
<dbReference type="EMBL" id="JAVHJS010000011">
    <property type="protein sequence ID" value="KAK2843596.1"/>
    <property type="molecule type" value="Genomic_DNA"/>
</dbReference>
<gene>
    <name evidence="9" type="ORF">Q7C36_011811</name>
</gene>
<dbReference type="InterPro" id="IPR049899">
    <property type="entry name" value="Znf_C2HC_C3H"/>
</dbReference>
<dbReference type="PANTHER" id="PTHR14649:SF1">
    <property type="entry name" value="ZINC FINGER C2HC DOMAIN-CONTAINING PROTEIN 1C"/>
    <property type="match status" value="1"/>
</dbReference>
<organism evidence="9 10">
    <name type="scientific">Tachysurus vachellii</name>
    <name type="common">Darkbarbel catfish</name>
    <name type="synonym">Pelteobagrus vachellii</name>
    <dbReference type="NCBI Taxonomy" id="175792"/>
    <lineage>
        <taxon>Eukaryota</taxon>
        <taxon>Metazoa</taxon>
        <taxon>Chordata</taxon>
        <taxon>Craniata</taxon>
        <taxon>Vertebrata</taxon>
        <taxon>Euteleostomi</taxon>
        <taxon>Actinopterygii</taxon>
        <taxon>Neopterygii</taxon>
        <taxon>Teleostei</taxon>
        <taxon>Ostariophysi</taxon>
        <taxon>Siluriformes</taxon>
        <taxon>Bagridae</taxon>
        <taxon>Tachysurus</taxon>
    </lineage>
</organism>
<evidence type="ECO:0000313" key="9">
    <source>
        <dbReference type="EMBL" id="KAK2843596.1"/>
    </source>
</evidence>
<dbReference type="Gene3D" id="3.30.160.60">
    <property type="entry name" value="Classic Zinc Finger"/>
    <property type="match status" value="1"/>
</dbReference>
<comment type="similarity">
    <text evidence="1">Belongs to the ZC2HC1 family.</text>
</comment>
<proteinExistence type="inferred from homology"/>
<dbReference type="InterPro" id="IPR026104">
    <property type="entry name" value="ZNF_C2HC_dom_1C"/>
</dbReference>
<evidence type="ECO:0000259" key="8">
    <source>
        <dbReference type="PROSITE" id="PS52027"/>
    </source>
</evidence>
<keyword evidence="4" id="KW-0862">Zinc</keyword>
<comment type="caution">
    <text evidence="9">The sequence shown here is derived from an EMBL/GenBank/DDBJ whole genome shotgun (WGS) entry which is preliminary data.</text>
</comment>
<evidence type="ECO:0000256" key="1">
    <source>
        <dbReference type="ARBA" id="ARBA00010843"/>
    </source>
</evidence>
<dbReference type="Pfam" id="PF13913">
    <property type="entry name" value="zf-C2HC_2"/>
    <property type="match status" value="2"/>
</dbReference>
<sequence>MVVFEKLPPLIREGFMYNSPAPFRLNEDKERKGAVRKDCQQDMFVYNNRHNPVQSRHNSARQNIHYEEKRNYSLVRSEMETVLPLKPGSHRLAFNPSNFQADREYCIQKDSLDCLKEHSESSKQVSNRRQEKYDRSKLGHFVTDSYDIPRKRGETNMKSLSGHQISHKDRVYENEMRLTKEIHQKEILLKEKLLKAAENIRKVQMRTVFEDKAKEEQRNPRKAENSLYYTEEGKWDWESTRDRALGGKRYDGPQEGFNIWDKEKDGIRQEDHVKETNTRLIEKRRKGIERENRNTQRTTKAMEKEWDHFEEITGHTQERARTERDKTRRERVVEQRKNEIREWNQIDRQEKEIVRWYDREDRRHERVKNKKDVDIGDEDQQWDVMDKFALNLPKKAKAVSSYNKKNVLIKDHLATHERVYQYRNMAAEEKPLKQPLPEAGPSTQNGKNIQQEQLSQESNPDADLQLARCEVCNRKFKEDRLEKHISICQKIQKPKRQVYNSSQYRAKGTALEEFMKTKGLYKAPEHKKSNRLQKHKDFVENIHLAHAPAAGGFQPRAHPNPHYITCPHCGRCFAPETAERHIPKCQQIKSRPPPPRQRHQM</sequence>
<keyword evidence="10" id="KW-1185">Reference proteome</keyword>
<evidence type="ECO:0000256" key="3">
    <source>
        <dbReference type="ARBA" id="ARBA00022771"/>
    </source>
</evidence>
<feature type="region of interest" description="Disordered" evidence="7">
    <location>
        <begin position="432"/>
        <end position="460"/>
    </location>
</feature>
<evidence type="ECO:0000256" key="5">
    <source>
        <dbReference type="ARBA" id="ARBA00023054"/>
    </source>
</evidence>
<evidence type="ECO:0000256" key="7">
    <source>
        <dbReference type="SAM" id="MobiDB-lite"/>
    </source>
</evidence>
<dbReference type="Proteomes" id="UP001187315">
    <property type="component" value="Unassembled WGS sequence"/>
</dbReference>
<evidence type="ECO:0000256" key="4">
    <source>
        <dbReference type="ARBA" id="ARBA00022833"/>
    </source>
</evidence>
<keyword evidence="2" id="KW-0479">Metal-binding</keyword>
<accession>A0AA88MR57</accession>
<dbReference type="PROSITE" id="PS52027">
    <property type="entry name" value="ZF_C2HC_C3H"/>
    <property type="match status" value="2"/>
</dbReference>
<name>A0AA88MR57_TACVA</name>
<feature type="compositionally biased region" description="Polar residues" evidence="7">
    <location>
        <begin position="441"/>
        <end position="459"/>
    </location>
</feature>
<evidence type="ECO:0000256" key="2">
    <source>
        <dbReference type="ARBA" id="ARBA00022723"/>
    </source>
</evidence>
<keyword evidence="5" id="KW-0175">Coiled coil</keyword>